<dbReference type="EMBL" id="BMIB01000004">
    <property type="protein sequence ID" value="GGH78176.1"/>
    <property type="molecule type" value="Genomic_DNA"/>
</dbReference>
<reference evidence="1" key="1">
    <citation type="journal article" date="2014" name="Int. J. Syst. Evol. Microbiol.">
        <title>Complete genome sequence of Corynebacterium casei LMG S-19264T (=DSM 44701T), isolated from a smear-ripened cheese.</title>
        <authorList>
            <consortium name="US DOE Joint Genome Institute (JGI-PGF)"/>
            <person name="Walter F."/>
            <person name="Albersmeier A."/>
            <person name="Kalinowski J."/>
            <person name="Ruckert C."/>
        </authorList>
    </citation>
    <scope>NUCLEOTIDE SEQUENCE</scope>
    <source>
        <strain evidence="1">CGMCC 1.15290</strain>
    </source>
</reference>
<organism evidence="1 2">
    <name type="scientific">Filimonas zeae</name>
    <dbReference type="NCBI Taxonomy" id="1737353"/>
    <lineage>
        <taxon>Bacteria</taxon>
        <taxon>Pseudomonadati</taxon>
        <taxon>Bacteroidota</taxon>
        <taxon>Chitinophagia</taxon>
        <taxon>Chitinophagales</taxon>
        <taxon>Chitinophagaceae</taxon>
        <taxon>Filimonas</taxon>
    </lineage>
</organism>
<dbReference type="Proteomes" id="UP000627292">
    <property type="component" value="Unassembled WGS sequence"/>
</dbReference>
<protein>
    <submittedName>
        <fullName evidence="1">Uncharacterized protein</fullName>
    </submittedName>
</protein>
<dbReference type="RefSeq" id="WP_188956726.1">
    <property type="nucleotide sequence ID" value="NZ_BMIB01000004.1"/>
</dbReference>
<gene>
    <name evidence="1" type="ORF">GCM10011379_45670</name>
</gene>
<dbReference type="AlphaFoldDB" id="A0A917MY52"/>
<reference evidence="1" key="2">
    <citation type="submission" date="2020-09" db="EMBL/GenBank/DDBJ databases">
        <authorList>
            <person name="Sun Q."/>
            <person name="Zhou Y."/>
        </authorList>
    </citation>
    <scope>NUCLEOTIDE SEQUENCE</scope>
    <source>
        <strain evidence="1">CGMCC 1.15290</strain>
    </source>
</reference>
<sequence length="110" mass="13025">MRTLQRGISVLHSLLSEEEEMVSADKVERKGRNPKLIVARDTCLLYRFYFKSKIERRLYPDSVAALMNEFHLSQVMIQKIIQAKTDELMLIKKEQPSVKSLKEKYPHFVW</sequence>
<evidence type="ECO:0000313" key="1">
    <source>
        <dbReference type="EMBL" id="GGH78176.1"/>
    </source>
</evidence>
<proteinExistence type="predicted"/>
<comment type="caution">
    <text evidence="1">The sequence shown here is derived from an EMBL/GenBank/DDBJ whole genome shotgun (WGS) entry which is preliminary data.</text>
</comment>
<accession>A0A917MY52</accession>
<keyword evidence="2" id="KW-1185">Reference proteome</keyword>
<name>A0A917MY52_9BACT</name>
<evidence type="ECO:0000313" key="2">
    <source>
        <dbReference type="Proteomes" id="UP000627292"/>
    </source>
</evidence>